<feature type="transmembrane region" description="Helical" evidence="7">
    <location>
        <begin position="161"/>
        <end position="183"/>
    </location>
</feature>
<feature type="transmembrane region" description="Helical" evidence="7">
    <location>
        <begin position="89"/>
        <end position="113"/>
    </location>
</feature>
<keyword evidence="4 7" id="KW-0812">Transmembrane</keyword>
<feature type="region of interest" description="Disordered" evidence="8">
    <location>
        <begin position="1"/>
        <end position="21"/>
    </location>
</feature>
<comment type="similarity">
    <text evidence="7">Belongs to the binding-protein-dependent transport system permease family.</text>
</comment>
<feature type="transmembrane region" description="Helical" evidence="7">
    <location>
        <begin position="125"/>
        <end position="149"/>
    </location>
</feature>
<dbReference type="CDD" id="cd06261">
    <property type="entry name" value="TM_PBP2"/>
    <property type="match status" value="1"/>
</dbReference>
<keyword evidence="6 7" id="KW-0472">Membrane</keyword>
<dbReference type="PROSITE" id="PS50928">
    <property type="entry name" value="ABC_TM1"/>
    <property type="match status" value="1"/>
</dbReference>
<gene>
    <name evidence="10" type="primary">araQ_2</name>
    <name evidence="10" type="ORF">Dxin01_03518</name>
</gene>
<comment type="caution">
    <text evidence="10">The sequence shown here is derived from an EMBL/GenBank/DDBJ whole genome shotgun (WGS) entry which is preliminary data.</text>
</comment>
<feature type="transmembrane region" description="Helical" evidence="7">
    <location>
        <begin position="262"/>
        <end position="283"/>
    </location>
</feature>
<feature type="transmembrane region" description="Helical" evidence="7">
    <location>
        <begin position="204"/>
        <end position="226"/>
    </location>
</feature>
<evidence type="ECO:0000313" key="10">
    <source>
        <dbReference type="EMBL" id="GAA5503756.1"/>
    </source>
</evidence>
<dbReference type="PANTHER" id="PTHR43744:SF12">
    <property type="entry name" value="ABC TRANSPORTER PERMEASE PROTEIN MG189-RELATED"/>
    <property type="match status" value="1"/>
</dbReference>
<name>A0ABP9VG70_9DEIO</name>
<evidence type="ECO:0000256" key="5">
    <source>
        <dbReference type="ARBA" id="ARBA00022989"/>
    </source>
</evidence>
<dbReference type="InterPro" id="IPR000515">
    <property type="entry name" value="MetI-like"/>
</dbReference>
<dbReference type="SUPFAM" id="SSF161098">
    <property type="entry name" value="MetI-like"/>
    <property type="match status" value="1"/>
</dbReference>
<reference evidence="10 11" key="1">
    <citation type="submission" date="2024-02" db="EMBL/GenBank/DDBJ databases">
        <title>Deinococcus xinjiangensis NBRC 107630.</title>
        <authorList>
            <person name="Ichikawa N."/>
            <person name="Katano-Makiyama Y."/>
            <person name="Hidaka K."/>
        </authorList>
    </citation>
    <scope>NUCLEOTIDE SEQUENCE [LARGE SCALE GENOMIC DNA]</scope>
    <source>
        <strain evidence="10 11">NBRC 107630</strain>
    </source>
</reference>
<proteinExistence type="inferred from homology"/>
<feature type="compositionally biased region" description="Basic and acidic residues" evidence="8">
    <location>
        <begin position="1"/>
        <end position="10"/>
    </location>
</feature>
<feature type="domain" description="ABC transmembrane type-1" evidence="9">
    <location>
        <begin position="90"/>
        <end position="283"/>
    </location>
</feature>
<evidence type="ECO:0000256" key="1">
    <source>
        <dbReference type="ARBA" id="ARBA00004651"/>
    </source>
</evidence>
<dbReference type="PANTHER" id="PTHR43744">
    <property type="entry name" value="ABC TRANSPORTER PERMEASE PROTEIN MG189-RELATED-RELATED"/>
    <property type="match status" value="1"/>
</dbReference>
<dbReference type="EMBL" id="BAABRN010000065">
    <property type="protein sequence ID" value="GAA5503756.1"/>
    <property type="molecule type" value="Genomic_DNA"/>
</dbReference>
<protein>
    <submittedName>
        <fullName evidence="10">L-arabinose transport system permease protein AraQ</fullName>
    </submittedName>
</protein>
<evidence type="ECO:0000256" key="6">
    <source>
        <dbReference type="ARBA" id="ARBA00023136"/>
    </source>
</evidence>
<evidence type="ECO:0000259" key="9">
    <source>
        <dbReference type="PROSITE" id="PS50928"/>
    </source>
</evidence>
<dbReference type="Pfam" id="PF00528">
    <property type="entry name" value="BPD_transp_1"/>
    <property type="match status" value="1"/>
</dbReference>
<evidence type="ECO:0000256" key="4">
    <source>
        <dbReference type="ARBA" id="ARBA00022692"/>
    </source>
</evidence>
<keyword evidence="3" id="KW-1003">Cell membrane</keyword>
<evidence type="ECO:0000256" key="7">
    <source>
        <dbReference type="RuleBase" id="RU363032"/>
    </source>
</evidence>
<keyword evidence="5 7" id="KW-1133">Transmembrane helix</keyword>
<keyword evidence="2 7" id="KW-0813">Transport</keyword>
<dbReference type="RefSeq" id="WP_353543733.1">
    <property type="nucleotide sequence ID" value="NZ_BAABRN010000065.1"/>
</dbReference>
<keyword evidence="11" id="KW-1185">Reference proteome</keyword>
<sequence length="298" mass="32948">MTTLESEHDNLQTMPTPTRPAGRGRFDLKTVMAYVILTLGVVVTLFPFAWMILTSLKGFQELFNLAFLPQQPTLDNYKEVLTHTKFMQWFGNSLLVAGITTASVLFFDSLVGYTLAKFEFPGKNLIFLLILSTLMIPTEMLVIPWFVGITGLHLTATTPGAYFAIMFPGLMSAFGVFLMKQFFESLPTDLLEAARIDGMGEFGIFWKIALPLVSPALASLAIFTFLGNWNAFLWPLIVIQKPEFRTLPVGTALFNGEAGTQWGLIMAASSLAVIPVLIVFAIFQRQIIDGIVLTGMKG</sequence>
<dbReference type="InterPro" id="IPR035906">
    <property type="entry name" value="MetI-like_sf"/>
</dbReference>
<comment type="subcellular location">
    <subcellularLocation>
        <location evidence="1 7">Cell membrane</location>
        <topology evidence="1 7">Multi-pass membrane protein</topology>
    </subcellularLocation>
</comment>
<evidence type="ECO:0000256" key="8">
    <source>
        <dbReference type="SAM" id="MobiDB-lite"/>
    </source>
</evidence>
<evidence type="ECO:0000256" key="3">
    <source>
        <dbReference type="ARBA" id="ARBA00022475"/>
    </source>
</evidence>
<organism evidence="10 11">
    <name type="scientific">Deinococcus xinjiangensis</name>
    <dbReference type="NCBI Taxonomy" id="457454"/>
    <lineage>
        <taxon>Bacteria</taxon>
        <taxon>Thermotogati</taxon>
        <taxon>Deinococcota</taxon>
        <taxon>Deinococci</taxon>
        <taxon>Deinococcales</taxon>
        <taxon>Deinococcaceae</taxon>
        <taxon>Deinococcus</taxon>
    </lineage>
</organism>
<dbReference type="Gene3D" id="1.10.3720.10">
    <property type="entry name" value="MetI-like"/>
    <property type="match status" value="1"/>
</dbReference>
<evidence type="ECO:0000256" key="2">
    <source>
        <dbReference type="ARBA" id="ARBA00022448"/>
    </source>
</evidence>
<evidence type="ECO:0000313" key="11">
    <source>
        <dbReference type="Proteomes" id="UP001458946"/>
    </source>
</evidence>
<feature type="transmembrane region" description="Helical" evidence="7">
    <location>
        <begin position="31"/>
        <end position="53"/>
    </location>
</feature>
<accession>A0ABP9VG70</accession>
<dbReference type="Proteomes" id="UP001458946">
    <property type="component" value="Unassembled WGS sequence"/>
</dbReference>